<keyword evidence="3" id="KW-1015">Disulfide bond</keyword>
<dbReference type="OrthoDB" id="8871962at2759"/>
<evidence type="ECO:0000313" key="9">
    <source>
        <dbReference type="RefSeq" id="XP_035663398.1"/>
    </source>
</evidence>
<evidence type="ECO:0000256" key="1">
    <source>
        <dbReference type="ARBA" id="ARBA00022723"/>
    </source>
</evidence>
<dbReference type="KEGG" id="bfo:118407086"/>
<dbReference type="InterPro" id="IPR001759">
    <property type="entry name" value="PTX_dom"/>
</dbReference>
<keyword evidence="4" id="KW-0325">Glycoprotein</keyword>
<protein>
    <recommendedName>
        <fullName evidence="6">Pentraxin family member</fullName>
    </recommendedName>
</protein>
<evidence type="ECO:0000259" key="7">
    <source>
        <dbReference type="PROSITE" id="PS51828"/>
    </source>
</evidence>
<dbReference type="GO" id="GO:0046872">
    <property type="term" value="F:metal ion binding"/>
    <property type="evidence" value="ECO:0007669"/>
    <property type="project" value="UniProtKB-KW"/>
</dbReference>
<evidence type="ECO:0000313" key="8">
    <source>
        <dbReference type="Proteomes" id="UP000001554"/>
    </source>
</evidence>
<organism evidence="8 9">
    <name type="scientific">Branchiostoma floridae</name>
    <name type="common">Florida lancelet</name>
    <name type="synonym">Amphioxus</name>
    <dbReference type="NCBI Taxonomy" id="7739"/>
    <lineage>
        <taxon>Eukaryota</taxon>
        <taxon>Metazoa</taxon>
        <taxon>Chordata</taxon>
        <taxon>Cephalochordata</taxon>
        <taxon>Leptocardii</taxon>
        <taxon>Amphioxiformes</taxon>
        <taxon>Branchiostomatidae</taxon>
        <taxon>Branchiostoma</taxon>
    </lineage>
</organism>
<dbReference type="InterPro" id="IPR013320">
    <property type="entry name" value="ConA-like_dom_sf"/>
</dbReference>
<dbReference type="GeneID" id="118407086"/>
<dbReference type="PRINTS" id="PR00895">
    <property type="entry name" value="PENTAXIN"/>
</dbReference>
<dbReference type="FunFam" id="2.60.120.200:FF:000012">
    <property type="entry name" value="neuronal pentraxin receptor"/>
    <property type="match status" value="1"/>
</dbReference>
<comment type="subunit">
    <text evidence="6">Homopentamer. Pentaxin (or pentraxin) have a discoid arrangement of 5 non-covalently bound subunits.</text>
</comment>
<dbReference type="PANTHER" id="PTHR19277:SF161">
    <property type="entry name" value="LAMININ G DOMAIN-CONTAINING PROTEIN"/>
    <property type="match status" value="1"/>
</dbReference>
<comment type="cofactor">
    <cofactor evidence="6">
        <name>Ca(2+)</name>
        <dbReference type="ChEBI" id="CHEBI:29108"/>
    </cofactor>
    <text evidence="6">Binds 2 calcium ions per subunit.</text>
</comment>
<dbReference type="AlphaFoldDB" id="A0A9J7KK52"/>
<dbReference type="Pfam" id="PF00354">
    <property type="entry name" value="Pentaxin"/>
    <property type="match status" value="1"/>
</dbReference>
<dbReference type="PANTHER" id="PTHR19277">
    <property type="entry name" value="PENTRAXIN"/>
    <property type="match status" value="1"/>
</dbReference>
<feature type="domain" description="Pentraxin (PTX)" evidence="7">
    <location>
        <begin position="5"/>
        <end position="209"/>
    </location>
</feature>
<evidence type="ECO:0000256" key="3">
    <source>
        <dbReference type="ARBA" id="ARBA00023157"/>
    </source>
</evidence>
<dbReference type="GO" id="GO:0005576">
    <property type="term" value="C:extracellular region"/>
    <property type="evidence" value="ECO:0007669"/>
    <property type="project" value="UniProtKB-SubCell"/>
</dbReference>
<comment type="caution">
    <text evidence="5">Lacks conserved residue(s) required for the propagation of feature annotation.</text>
</comment>
<dbReference type="RefSeq" id="XP_035663398.1">
    <property type="nucleotide sequence ID" value="XM_035807505.1"/>
</dbReference>
<dbReference type="Gene3D" id="2.60.120.200">
    <property type="match status" value="1"/>
</dbReference>
<dbReference type="Proteomes" id="UP000001554">
    <property type="component" value="Chromosome 19"/>
</dbReference>
<dbReference type="SUPFAM" id="SSF49899">
    <property type="entry name" value="Concanavalin A-like lectins/glucanases"/>
    <property type="match status" value="1"/>
</dbReference>
<comment type="subcellular location">
    <subcellularLocation>
        <location evidence="6">Secreted</location>
    </subcellularLocation>
</comment>
<reference evidence="9" key="2">
    <citation type="submission" date="2025-08" db="UniProtKB">
        <authorList>
            <consortium name="RefSeq"/>
        </authorList>
    </citation>
    <scope>IDENTIFICATION</scope>
    <source>
        <strain evidence="9">S238N-H82</strain>
        <tissue evidence="9">Testes</tissue>
    </source>
</reference>
<evidence type="ECO:0000256" key="5">
    <source>
        <dbReference type="PROSITE-ProRule" id="PRU01172"/>
    </source>
</evidence>
<gene>
    <name evidence="9" type="primary">LOC118407086</name>
</gene>
<keyword evidence="1 6" id="KW-0479">Metal-binding</keyword>
<reference evidence="8" key="1">
    <citation type="journal article" date="2020" name="Nat. Ecol. Evol.">
        <title>Deeply conserved synteny resolves early events in vertebrate evolution.</title>
        <authorList>
            <person name="Simakov O."/>
            <person name="Marletaz F."/>
            <person name="Yue J.X."/>
            <person name="O'Connell B."/>
            <person name="Jenkins J."/>
            <person name="Brandt A."/>
            <person name="Calef R."/>
            <person name="Tung C.H."/>
            <person name="Huang T.K."/>
            <person name="Schmutz J."/>
            <person name="Satoh N."/>
            <person name="Yu J.K."/>
            <person name="Putnam N.H."/>
            <person name="Green R.E."/>
            <person name="Rokhsar D.S."/>
        </authorList>
    </citation>
    <scope>NUCLEOTIDE SEQUENCE [LARGE SCALE GENOMIC DNA]</scope>
    <source>
        <strain evidence="8">S238N-H82</strain>
    </source>
</reference>
<accession>A0A9J7KK52</accession>
<keyword evidence="8" id="KW-1185">Reference proteome</keyword>
<name>A0A9J7KK52_BRAFL</name>
<sequence length="214" mass="23627">MESNTERLIFPTPRHTGNYARLLTTLARDLSSYTLCLRVRTDMSYGSGMALVSYAVEEHNNELMVAGDGDGGFLLFADNQKATTAYLTVRDDLWHSLCVTWRGNNGSWQLYADGELRDSGSGLAVGGRINSGGTWILGQDQDTVGGGFETSQAFSGELSHVNLWDRVLSPSEIEAVWRTFCEHHGNVIDWTGTTVAIYGLVSKEQHRVCETWPS</sequence>
<comment type="similarity">
    <text evidence="6">Belongs to the pentraxin family.</text>
</comment>
<evidence type="ECO:0000256" key="4">
    <source>
        <dbReference type="ARBA" id="ARBA00023180"/>
    </source>
</evidence>
<dbReference type="InterPro" id="IPR051360">
    <property type="entry name" value="Neuronal_Pentraxin_Related"/>
</dbReference>
<dbReference type="PROSITE" id="PS51828">
    <property type="entry name" value="PTX_2"/>
    <property type="match status" value="1"/>
</dbReference>
<proteinExistence type="inferred from homology"/>
<dbReference type="OMA" id="WIERDID"/>
<dbReference type="SMART" id="SM00159">
    <property type="entry name" value="PTX"/>
    <property type="match status" value="1"/>
</dbReference>
<evidence type="ECO:0000256" key="6">
    <source>
        <dbReference type="RuleBase" id="RU362112"/>
    </source>
</evidence>
<evidence type="ECO:0000256" key="2">
    <source>
        <dbReference type="ARBA" id="ARBA00022837"/>
    </source>
</evidence>
<keyword evidence="2 6" id="KW-0106">Calcium</keyword>